<dbReference type="Pfam" id="PF00400">
    <property type="entry name" value="WD40"/>
    <property type="match status" value="6"/>
</dbReference>
<dbReference type="Gene3D" id="2.130.10.10">
    <property type="entry name" value="YVTN repeat-like/Quinoprotein amine dehydrogenase"/>
    <property type="match status" value="1"/>
</dbReference>
<evidence type="ECO:0000256" key="6">
    <source>
        <dbReference type="PROSITE-ProRule" id="PRU00221"/>
    </source>
</evidence>
<dbReference type="Pfam" id="PF09070">
    <property type="entry name" value="PFU"/>
    <property type="match status" value="1"/>
</dbReference>
<comment type="subcellular location">
    <subcellularLocation>
        <location evidence="1">Cytoplasm</location>
    </subcellularLocation>
</comment>
<accession>A0AAU9FIB4</accession>
<feature type="repeat" description="WD" evidence="6">
    <location>
        <begin position="186"/>
        <end position="218"/>
    </location>
</feature>
<feature type="repeat" description="WD" evidence="6">
    <location>
        <begin position="142"/>
        <end position="183"/>
    </location>
</feature>
<dbReference type="SMART" id="SM00320">
    <property type="entry name" value="WD40"/>
    <property type="match status" value="7"/>
</dbReference>
<name>A0AAU9FIB4_DROMD</name>
<dbReference type="InterPro" id="IPR015155">
    <property type="entry name" value="PFU"/>
</dbReference>
<dbReference type="PROSITE" id="PS50294">
    <property type="entry name" value="WD_REPEATS_REGION"/>
    <property type="match status" value="3"/>
</dbReference>
<feature type="repeat" description="WD" evidence="6">
    <location>
        <begin position="267"/>
        <end position="310"/>
    </location>
</feature>
<dbReference type="GO" id="GO:0043161">
    <property type="term" value="P:proteasome-mediated ubiquitin-dependent protein catabolic process"/>
    <property type="evidence" value="ECO:0007669"/>
    <property type="project" value="TreeGrafter"/>
</dbReference>
<comment type="similarity">
    <text evidence="2">Belongs to the WD repeat PLAP family.</text>
</comment>
<evidence type="ECO:0000259" key="8">
    <source>
        <dbReference type="PROSITE" id="PS51394"/>
    </source>
</evidence>
<dbReference type="GO" id="GO:0005634">
    <property type="term" value="C:nucleus"/>
    <property type="evidence" value="ECO:0007669"/>
    <property type="project" value="TreeGrafter"/>
</dbReference>
<evidence type="ECO:0000259" key="9">
    <source>
        <dbReference type="PROSITE" id="PS51396"/>
    </source>
</evidence>
<dbReference type="InterPro" id="IPR020472">
    <property type="entry name" value="WD40_PAC1"/>
</dbReference>
<keyword evidence="11" id="KW-1185">Reference proteome</keyword>
<dbReference type="EMBL" id="AP029264">
    <property type="protein sequence ID" value="BFF95410.1"/>
    <property type="molecule type" value="Genomic_DNA"/>
</dbReference>
<evidence type="ECO:0000256" key="2">
    <source>
        <dbReference type="ARBA" id="ARBA00008495"/>
    </source>
</evidence>
<evidence type="ECO:0000313" key="10">
    <source>
        <dbReference type="EMBL" id="BFF95410.1"/>
    </source>
</evidence>
<evidence type="ECO:0000256" key="5">
    <source>
        <dbReference type="ARBA" id="ARBA00022737"/>
    </source>
</evidence>
<dbReference type="Proteomes" id="UP001500889">
    <property type="component" value="Chromosome U"/>
</dbReference>
<dbReference type="PROSITE" id="PS00678">
    <property type="entry name" value="WD_REPEATS_1"/>
    <property type="match status" value="1"/>
</dbReference>
<dbReference type="GO" id="GO:0005737">
    <property type="term" value="C:cytoplasm"/>
    <property type="evidence" value="ECO:0007669"/>
    <property type="project" value="UniProtKB-SubCell"/>
</dbReference>
<feature type="compositionally biased region" description="Polar residues" evidence="7">
    <location>
        <begin position="525"/>
        <end position="536"/>
    </location>
</feature>
<dbReference type="Gene3D" id="1.25.10.10">
    <property type="entry name" value="Leucine-rich Repeat Variant"/>
    <property type="match status" value="1"/>
</dbReference>
<protein>
    <submittedName>
        <fullName evidence="10">Phospholipase A-2-activating protein</fullName>
    </submittedName>
</protein>
<dbReference type="PRINTS" id="PR00320">
    <property type="entry name" value="GPROTEINBRPT"/>
</dbReference>
<dbReference type="InterPro" id="IPR013535">
    <property type="entry name" value="PUL_dom"/>
</dbReference>
<dbReference type="InterPro" id="IPR019775">
    <property type="entry name" value="WD40_repeat_CS"/>
</dbReference>
<dbReference type="PANTHER" id="PTHR19849:SF0">
    <property type="entry name" value="PHOSPHOLIPASE A-2-ACTIVATING PROTEIN"/>
    <property type="match status" value="1"/>
</dbReference>
<keyword evidence="3" id="KW-0963">Cytoplasm</keyword>
<dbReference type="Gene3D" id="3.10.20.870">
    <property type="entry name" value="PFU (PLAA family ubiquitin binding), C-terminal domain"/>
    <property type="match status" value="1"/>
</dbReference>
<feature type="compositionally biased region" description="Low complexity" evidence="7">
    <location>
        <begin position="543"/>
        <end position="555"/>
    </location>
</feature>
<dbReference type="CDD" id="cd00200">
    <property type="entry name" value="WD40"/>
    <property type="match status" value="1"/>
</dbReference>
<keyword evidence="4 6" id="KW-0853">WD repeat</keyword>
<feature type="region of interest" description="Disordered" evidence="7">
    <location>
        <begin position="1"/>
        <end position="22"/>
    </location>
</feature>
<reference evidence="10 11" key="1">
    <citation type="submission" date="2024-02" db="EMBL/GenBank/DDBJ databases">
        <title>A chromosome-level genome assembly of Drosophila madeirensis, a fruit fly species endemic to Madeira island.</title>
        <authorList>
            <person name="Tomihara K."/>
            <person name="Llopart A."/>
            <person name="Yamamoto D."/>
        </authorList>
    </citation>
    <scope>NUCLEOTIDE SEQUENCE [LARGE SCALE GENOMIC DNA]</scope>
    <source>
        <strain evidence="10 11">RF1</strain>
    </source>
</reference>
<dbReference type="AlphaFoldDB" id="A0AAU9FIB4"/>
<dbReference type="Pfam" id="PF08324">
    <property type="entry name" value="PUL"/>
    <property type="match status" value="1"/>
</dbReference>
<evidence type="ECO:0000256" key="4">
    <source>
        <dbReference type="ARBA" id="ARBA00022574"/>
    </source>
</evidence>
<dbReference type="InterPro" id="IPR001680">
    <property type="entry name" value="WD40_rpt"/>
</dbReference>
<dbReference type="PANTHER" id="PTHR19849">
    <property type="entry name" value="PHOSPHOLIPASE A-2-ACTIVATING PROTEIN"/>
    <property type="match status" value="1"/>
</dbReference>
<feature type="repeat" description="WD" evidence="6">
    <location>
        <begin position="52"/>
        <end position="88"/>
    </location>
</feature>
<dbReference type="SUPFAM" id="SSF50978">
    <property type="entry name" value="WD40 repeat-like"/>
    <property type="match status" value="1"/>
</dbReference>
<dbReference type="InterPro" id="IPR015943">
    <property type="entry name" value="WD40/YVTN_repeat-like_dom_sf"/>
</dbReference>
<evidence type="ECO:0000256" key="3">
    <source>
        <dbReference type="ARBA" id="ARBA00022490"/>
    </source>
</evidence>
<keyword evidence="5" id="KW-0677">Repeat</keyword>
<dbReference type="PROSITE" id="PS50082">
    <property type="entry name" value="WD_REPEATS_2"/>
    <property type="match status" value="4"/>
</dbReference>
<gene>
    <name evidence="10" type="ORF">DMAD_12816</name>
</gene>
<dbReference type="GO" id="GO:0010992">
    <property type="term" value="P:ubiquitin recycling"/>
    <property type="evidence" value="ECO:0007669"/>
    <property type="project" value="TreeGrafter"/>
</dbReference>
<dbReference type="PROSITE" id="PS51394">
    <property type="entry name" value="PFU"/>
    <property type="match status" value="1"/>
</dbReference>
<proteinExistence type="inferred from homology"/>
<feature type="region of interest" description="Disordered" evidence="7">
    <location>
        <begin position="505"/>
        <end position="555"/>
    </location>
</feature>
<evidence type="ECO:0000313" key="11">
    <source>
        <dbReference type="Proteomes" id="UP001500889"/>
    </source>
</evidence>
<feature type="domain" description="PUL" evidence="9">
    <location>
        <begin position="567"/>
        <end position="825"/>
    </location>
</feature>
<evidence type="ECO:0000256" key="1">
    <source>
        <dbReference type="ARBA" id="ARBA00004496"/>
    </source>
</evidence>
<feature type="domain" description="PFU" evidence="8">
    <location>
        <begin position="409"/>
        <end position="508"/>
    </location>
</feature>
<organism evidence="10 11">
    <name type="scientific">Drosophila madeirensis</name>
    <name type="common">Fruit fly</name>
    <dbReference type="NCBI Taxonomy" id="30013"/>
    <lineage>
        <taxon>Eukaryota</taxon>
        <taxon>Metazoa</taxon>
        <taxon>Ecdysozoa</taxon>
        <taxon>Arthropoda</taxon>
        <taxon>Hexapoda</taxon>
        <taxon>Insecta</taxon>
        <taxon>Pterygota</taxon>
        <taxon>Neoptera</taxon>
        <taxon>Endopterygota</taxon>
        <taxon>Diptera</taxon>
        <taxon>Brachycera</taxon>
        <taxon>Muscomorpha</taxon>
        <taxon>Ephydroidea</taxon>
        <taxon>Drosophilidae</taxon>
        <taxon>Drosophila</taxon>
        <taxon>Sophophora</taxon>
    </lineage>
</organism>
<dbReference type="InterPro" id="IPR036322">
    <property type="entry name" value="WD40_repeat_dom_sf"/>
</dbReference>
<evidence type="ECO:0000256" key="7">
    <source>
        <dbReference type="SAM" id="MobiDB-lite"/>
    </source>
</evidence>
<dbReference type="InterPro" id="IPR038122">
    <property type="entry name" value="PFU_sf"/>
</dbReference>
<dbReference type="GO" id="GO:0043130">
    <property type="term" value="F:ubiquitin binding"/>
    <property type="evidence" value="ECO:0007669"/>
    <property type="project" value="TreeGrafter"/>
</dbReference>
<sequence>MAIHAKESLTPPLSKRREFGKKAGGKEKFQSFNPYNRGMEPTLDTYKLSCELFGHSLDVRAVAVGASTPEGGQIILSGSRDKSTKLWKPIGNEYIESLTLQDHKNFISYIYFHTAEQWICTASNDATICIYKQDGFLPLLTLKGHESTVCALSEGLHPRSLISGSWDKTARVWTIGETGEATTITLKGHEAAVWAVATLKTEQKYVTGGADKCIYYWNDKGEKLRLLKGHTDCVRGLIGLEANTLLSCGNDAVLHFWNEDGECVRKLTGHTNYIYAMARNQALGDQVVVSCGEDSTLRMWNVITGDQLGESILHPAISVWSVACLQNGDIVTGCSDGVVRVFSKEPARQASEAVQKAFDLAVATRKSQLFEEIGGVKKTDLPGPEALLSNGTREGQTKMVRHLDGSVKCYNWELGKWNLVGDVTGASGGTQASSGKNLYEGKEYDFVFNVDISDTAPPIKLPYNRGEDPWLAAQAFIHKNDLPQAYLEQVANFIVKNSESGPMVVSQAPTGYQDPFTGGSRYVPGSSNTSVRTTGNADPFTGSSSYSTSSSHAPSSVDVNFVRAGDKHFPVSSYRTFDTCDAAKVLEKMKEFNSKLTPSDGKVGDELLLAVIKLTEQSPVLELTALEALVILLKWPAGQLFPVIDILRLAVRNEAIFSVLCNSHDFLSIVLPQLGGAAANQLMIVRCLANSLTHKTGRQAVESQLPKIIELISGIRAGSANLQIAMATFYLNLTISQTQGVAKSEICYMVTTGVVELLKWAKDLEACYRSMQAIGNLTTTPCGQETIAQVISVDYVMDKLRELTNTPQGENFSKVNSVGQALLAAF</sequence>
<dbReference type="PROSITE" id="PS51396">
    <property type="entry name" value="PUL"/>
    <property type="match status" value="1"/>
</dbReference>
<dbReference type="InterPro" id="IPR011989">
    <property type="entry name" value="ARM-like"/>
</dbReference>